<accession>A0ABT0GBU1</accession>
<organism evidence="1 2">
    <name type="scientific">Actinomadura luzonensis</name>
    <dbReference type="NCBI Taxonomy" id="2805427"/>
    <lineage>
        <taxon>Bacteria</taxon>
        <taxon>Bacillati</taxon>
        <taxon>Actinomycetota</taxon>
        <taxon>Actinomycetes</taxon>
        <taxon>Streptosporangiales</taxon>
        <taxon>Thermomonosporaceae</taxon>
        <taxon>Actinomadura</taxon>
    </lineage>
</organism>
<geneLocation type="plasmid" evidence="1">
    <name>unnamed5</name>
</geneLocation>
<evidence type="ECO:0008006" key="3">
    <source>
        <dbReference type="Google" id="ProtNLM"/>
    </source>
</evidence>
<keyword evidence="1" id="KW-0614">Plasmid</keyword>
<keyword evidence="2" id="KW-1185">Reference proteome</keyword>
<dbReference type="SUPFAM" id="SSF48452">
    <property type="entry name" value="TPR-like"/>
    <property type="match status" value="1"/>
</dbReference>
<protein>
    <recommendedName>
        <fullName evidence="3">Transcriptional regulator</fullName>
    </recommendedName>
</protein>
<dbReference type="Gene3D" id="1.25.40.10">
    <property type="entry name" value="Tetratricopeptide repeat domain"/>
    <property type="match status" value="1"/>
</dbReference>
<comment type="caution">
    <text evidence="1">The sequence shown here is derived from an EMBL/GenBank/DDBJ whole genome shotgun (WGS) entry which is preliminary data.</text>
</comment>
<evidence type="ECO:0000313" key="1">
    <source>
        <dbReference type="EMBL" id="MCK2222083.1"/>
    </source>
</evidence>
<sequence>MDIARERHPLAALLRSRRWTAAAFLRQVAERHCALGYGGMASRKEKVSRWIAGAAVPEITTQYAMAALLGIGQREVDARGWPTWLLAASSEDRAVLESPWTPAGSVTVLGEMGGPVDRRGFLIASSSALAAMVAQWTTAEPAAAAAGGRRIGAGVADQLDTRLAALRHLDDEIGSASVYDAATTEIRLIRALLTNTSHSQQVGRRLYGAAAEACRLAGWCAYDSGHHADAERHFIAALRSAASGDDDTTGALTLAFWANQRYTTGDPRGALDLLDGALANRRVTSPRLLALLHARRARAHSLLKEPVQAYRAIEAAFSVLGHAPPARADLAALYWLNTGELHQFAGSSALSLSEPRRALEHFDAAVNGEDAYDSGQEVRGAAIYLARRSEAHLALGDLDAAVEVAEQVLQLMGGVESARGSSALNDLRSGLRGHRHVPLVNTFLNATA</sequence>
<dbReference type="Proteomes" id="UP001317259">
    <property type="component" value="Unassembled WGS sequence"/>
</dbReference>
<reference evidence="1 2" key="1">
    <citation type="submission" date="2022-04" db="EMBL/GenBank/DDBJ databases">
        <title>Genome draft of Actinomadura sp. ATCC 31491.</title>
        <authorList>
            <person name="Shi X."/>
            <person name="Du Y."/>
        </authorList>
    </citation>
    <scope>NUCLEOTIDE SEQUENCE [LARGE SCALE GENOMIC DNA]</scope>
    <source>
        <strain evidence="1 2">ATCC 31491</strain>
        <plasmid evidence="1">unnamed5</plasmid>
    </source>
</reference>
<gene>
    <name evidence="1" type="ORF">MF672_051005</name>
</gene>
<dbReference type="InterPro" id="IPR011990">
    <property type="entry name" value="TPR-like_helical_dom_sf"/>
</dbReference>
<dbReference type="RefSeq" id="WP_242372785.1">
    <property type="nucleotide sequence ID" value="NZ_JAKRKC020000008.1"/>
</dbReference>
<dbReference type="EMBL" id="JAKRKC020000008">
    <property type="protein sequence ID" value="MCK2222083.1"/>
    <property type="molecule type" value="Genomic_DNA"/>
</dbReference>
<name>A0ABT0GBU1_9ACTN</name>
<evidence type="ECO:0000313" key="2">
    <source>
        <dbReference type="Proteomes" id="UP001317259"/>
    </source>
</evidence>
<proteinExistence type="predicted"/>